<keyword evidence="4 7" id="KW-0812">Transmembrane</keyword>
<keyword evidence="6 7" id="KW-0472">Membrane</keyword>
<evidence type="ECO:0000313" key="8">
    <source>
        <dbReference type="EMBL" id="KCZ87432.1"/>
    </source>
</evidence>
<reference evidence="8 9" key="1">
    <citation type="journal article" date="2014" name="Antonie Van Leeuwenhoek">
        <title>Hyphomonas beringensis sp. nov. and Hyphomonas chukchiensis sp. nov., isolated from surface seawater of the Bering Sea and Chukchi Sea.</title>
        <authorList>
            <person name="Li C."/>
            <person name="Lai Q."/>
            <person name="Li G."/>
            <person name="Dong C."/>
            <person name="Wang J."/>
            <person name="Liao Y."/>
            <person name="Shao Z."/>
        </authorList>
    </citation>
    <scope>NUCLEOTIDE SEQUENCE [LARGE SCALE GENOMIC DNA]</scope>
    <source>
        <strain evidence="8 9">VP2</strain>
    </source>
</reference>
<evidence type="ECO:0000256" key="6">
    <source>
        <dbReference type="ARBA" id="ARBA00023136"/>
    </source>
</evidence>
<keyword evidence="8" id="KW-0966">Cell projection</keyword>
<organism evidence="8 9">
    <name type="scientific">Hyphomonas jannaschiana VP2</name>
    <dbReference type="NCBI Taxonomy" id="1280952"/>
    <lineage>
        <taxon>Bacteria</taxon>
        <taxon>Pseudomonadati</taxon>
        <taxon>Pseudomonadota</taxon>
        <taxon>Alphaproteobacteria</taxon>
        <taxon>Hyphomonadales</taxon>
        <taxon>Hyphomonadaceae</taxon>
        <taxon>Hyphomonas</taxon>
    </lineage>
</organism>
<comment type="caution">
    <text evidence="8">The sequence shown here is derived from an EMBL/GenBank/DDBJ whole genome shotgun (WGS) entry which is preliminary data.</text>
</comment>
<sequence>MLLGMPVPDALSAWIALVMVIVARLSFIIFFMPGIGEQTIPVQMRVMILLALSAMFSISGFVSPPPTESFASYAGVLSTEVAIGFALGVVLRVTIWMLSIAGTVISQAIGLSQLLGVALEHEQQTMTANLLSMAGAALLLSADFHIKAIASLLRLYTDVPIGALEAMNQDMLVQAFLSAFGLAIMLAWPFVAVNLLYNICLGFINKALPSLMVAFVGAPLMIGAGIILLALSIMGMLVVWEGRIPDIVVWQ</sequence>
<keyword evidence="8" id="KW-0969">Cilium</keyword>
<keyword evidence="9" id="KW-1185">Reference proteome</keyword>
<dbReference type="GO" id="GO:0006605">
    <property type="term" value="P:protein targeting"/>
    <property type="evidence" value="ECO:0007669"/>
    <property type="project" value="InterPro"/>
</dbReference>
<dbReference type="STRING" id="1280952.HJA_12870"/>
<dbReference type="Pfam" id="PF01311">
    <property type="entry name" value="Bac_export_1"/>
    <property type="match status" value="1"/>
</dbReference>
<feature type="transmembrane region" description="Helical" evidence="7">
    <location>
        <begin position="211"/>
        <end position="240"/>
    </location>
</feature>
<dbReference type="PANTHER" id="PTHR30065">
    <property type="entry name" value="FLAGELLAR BIOSYNTHETIC PROTEIN FLIR"/>
    <property type="match status" value="1"/>
</dbReference>
<protein>
    <submittedName>
        <fullName evidence="8">Flagellar biosynthetic protein FliR</fullName>
    </submittedName>
</protein>
<name>A0A059FA08_9PROT</name>
<comment type="subcellular location">
    <subcellularLocation>
        <location evidence="1">Cell membrane</location>
        <topology evidence="1">Multi-pass membrane protein</topology>
    </subcellularLocation>
</comment>
<comment type="similarity">
    <text evidence="2">Belongs to the FliR/MopE/SpaR family.</text>
</comment>
<dbReference type="PATRIC" id="fig|1280952.3.peg.2574"/>
<keyword evidence="8" id="KW-0282">Flagellum</keyword>
<dbReference type="RefSeq" id="WP_155839983.1">
    <property type="nucleotide sequence ID" value="NZ_ARYJ01000008.1"/>
</dbReference>
<evidence type="ECO:0000313" key="9">
    <source>
        <dbReference type="Proteomes" id="UP000024816"/>
    </source>
</evidence>
<evidence type="ECO:0000256" key="4">
    <source>
        <dbReference type="ARBA" id="ARBA00022692"/>
    </source>
</evidence>
<proteinExistence type="inferred from homology"/>
<dbReference type="OrthoDB" id="9779817at2"/>
<keyword evidence="3" id="KW-1003">Cell membrane</keyword>
<evidence type="ECO:0000256" key="1">
    <source>
        <dbReference type="ARBA" id="ARBA00004651"/>
    </source>
</evidence>
<accession>A0A059FA08</accession>
<evidence type="ECO:0000256" key="2">
    <source>
        <dbReference type="ARBA" id="ARBA00009772"/>
    </source>
</evidence>
<dbReference type="GO" id="GO:0005886">
    <property type="term" value="C:plasma membrane"/>
    <property type="evidence" value="ECO:0007669"/>
    <property type="project" value="UniProtKB-SubCell"/>
</dbReference>
<dbReference type="InterPro" id="IPR002010">
    <property type="entry name" value="T3SS_IM_R"/>
</dbReference>
<feature type="transmembrane region" description="Helical" evidence="7">
    <location>
        <begin position="98"/>
        <end position="118"/>
    </location>
</feature>
<keyword evidence="5 7" id="KW-1133">Transmembrane helix</keyword>
<feature type="transmembrane region" description="Helical" evidence="7">
    <location>
        <begin position="130"/>
        <end position="150"/>
    </location>
</feature>
<feature type="transmembrane region" description="Helical" evidence="7">
    <location>
        <begin position="12"/>
        <end position="32"/>
    </location>
</feature>
<dbReference type="Proteomes" id="UP000024816">
    <property type="component" value="Unassembled WGS sequence"/>
</dbReference>
<dbReference type="PANTHER" id="PTHR30065:SF8">
    <property type="entry name" value="FLAGELLAR BIOSYNTHETIC PROTEIN FLIR"/>
    <property type="match status" value="1"/>
</dbReference>
<feature type="transmembrane region" description="Helical" evidence="7">
    <location>
        <begin position="171"/>
        <end position="191"/>
    </location>
</feature>
<dbReference type="EMBL" id="ARYJ01000008">
    <property type="protein sequence ID" value="KCZ87432.1"/>
    <property type="molecule type" value="Genomic_DNA"/>
</dbReference>
<evidence type="ECO:0000256" key="5">
    <source>
        <dbReference type="ARBA" id="ARBA00022989"/>
    </source>
</evidence>
<dbReference type="eggNOG" id="COG1684">
    <property type="taxonomic scope" value="Bacteria"/>
</dbReference>
<feature type="transmembrane region" description="Helical" evidence="7">
    <location>
        <begin position="70"/>
        <end position="91"/>
    </location>
</feature>
<gene>
    <name evidence="8" type="ORF">HJA_12870</name>
</gene>
<dbReference type="PRINTS" id="PR00953">
    <property type="entry name" value="TYPE3IMRPROT"/>
</dbReference>
<evidence type="ECO:0000256" key="7">
    <source>
        <dbReference type="SAM" id="Phobius"/>
    </source>
</evidence>
<feature type="transmembrane region" description="Helical" evidence="7">
    <location>
        <begin position="44"/>
        <end position="64"/>
    </location>
</feature>
<dbReference type="AlphaFoldDB" id="A0A059FA08"/>
<evidence type="ECO:0000256" key="3">
    <source>
        <dbReference type="ARBA" id="ARBA00022475"/>
    </source>
</evidence>